<evidence type="ECO:0000256" key="3">
    <source>
        <dbReference type="ARBA" id="ARBA00022801"/>
    </source>
</evidence>
<evidence type="ECO:0000256" key="4">
    <source>
        <dbReference type="ARBA" id="ARBA00023295"/>
    </source>
</evidence>
<feature type="active site" description="Proton donor" evidence="5">
    <location>
        <position position="221"/>
    </location>
</feature>
<evidence type="ECO:0000256" key="5">
    <source>
        <dbReference type="PIRSR" id="PIRSR606710-1"/>
    </source>
</evidence>
<sequence>MRSYFNILFFFLSGFAACQEPASPKPGEGHQLFTNPVVARNFPDPTVIKAHDGFYYAYATNTTVNGETLNIQVLKSKDLLHWQACGDALPEKPHWASSDFWAPHVIYRESKGKYYLYYSGESVADDTGKCLGVAVSDTPEGPFTDKGEPLLCGKGFVNIDPMVFQDPGSGKIFLYWGSGFESIKVRELSDDMLDFKANSATTALVHPVKNNDQHNYEKLVEGVWVTKHKNFYYLFYSGDNCCGENAHYAVMVARSKHPAGPFEKYKNAQGTPVILHQNHKWLAPGHNSVIADDSGRHWIMYHAINRQSPEKGRLFLMDRLIYSNGWPEIKGGSPSIDQIKTPLIKQ</sequence>
<keyword evidence="3 7" id="KW-0378">Hydrolase</keyword>
<gene>
    <name evidence="8" type="ORF">IBL28_14230</name>
</gene>
<evidence type="ECO:0000313" key="9">
    <source>
        <dbReference type="Proteomes" id="UP000653730"/>
    </source>
</evidence>
<proteinExistence type="inferred from homology"/>
<dbReference type="Pfam" id="PF04616">
    <property type="entry name" value="Glyco_hydro_43"/>
    <property type="match status" value="1"/>
</dbReference>
<dbReference type="CDD" id="cd08999">
    <property type="entry name" value="GH43_ABN-like"/>
    <property type="match status" value="1"/>
</dbReference>
<dbReference type="RefSeq" id="WP_187966270.1">
    <property type="nucleotide sequence ID" value="NZ_JACVDC010000047.1"/>
</dbReference>
<dbReference type="GO" id="GO:0005975">
    <property type="term" value="P:carbohydrate metabolic process"/>
    <property type="evidence" value="ECO:0007669"/>
    <property type="project" value="InterPro"/>
</dbReference>
<dbReference type="PANTHER" id="PTHR43301:SF3">
    <property type="entry name" value="ARABINAN ENDO-1,5-ALPHA-L-ARABINOSIDASE A-RELATED"/>
    <property type="match status" value="1"/>
</dbReference>
<dbReference type="InterPro" id="IPR006710">
    <property type="entry name" value="Glyco_hydro_43"/>
</dbReference>
<feature type="site" description="Important for catalytic activity, responsible for pKa modulation of the active site Glu and correct orientation of both the proton donor and substrate" evidence="6">
    <location>
        <position position="160"/>
    </location>
</feature>
<dbReference type="Gene3D" id="2.115.10.20">
    <property type="entry name" value="Glycosyl hydrolase domain, family 43"/>
    <property type="match status" value="1"/>
</dbReference>
<accession>A0A926JTA5</accession>
<dbReference type="PROSITE" id="PS51257">
    <property type="entry name" value="PROKAR_LIPOPROTEIN"/>
    <property type="match status" value="1"/>
</dbReference>
<evidence type="ECO:0000256" key="2">
    <source>
        <dbReference type="ARBA" id="ARBA00009865"/>
    </source>
</evidence>
<feature type="active site" description="Proton acceptor" evidence="5">
    <location>
        <position position="44"/>
    </location>
</feature>
<dbReference type="InterPro" id="IPR050727">
    <property type="entry name" value="GH43_arabinanases"/>
</dbReference>
<dbReference type="AlphaFoldDB" id="A0A926JTA5"/>
<dbReference type="Proteomes" id="UP000653730">
    <property type="component" value="Unassembled WGS sequence"/>
</dbReference>
<reference evidence="8 9" key="1">
    <citation type="submission" date="2020-09" db="EMBL/GenBank/DDBJ databases">
        <title>Sinomicrobium weinanense sp. nov., a halophilic bacteria isolated from saline-alkali soil.</title>
        <authorList>
            <person name="Wu P."/>
            <person name="Ren H."/>
            <person name="Mei Y."/>
            <person name="Liang Y."/>
            <person name="Chen Z."/>
        </authorList>
    </citation>
    <scope>NUCLEOTIDE SEQUENCE [LARGE SCALE GENOMIC DNA]</scope>
    <source>
        <strain evidence="8 9">FJxs</strain>
    </source>
</reference>
<organism evidence="8 9">
    <name type="scientific">Sinomicrobium weinanense</name>
    <dbReference type="NCBI Taxonomy" id="2842200"/>
    <lineage>
        <taxon>Bacteria</taxon>
        <taxon>Pseudomonadati</taxon>
        <taxon>Bacteroidota</taxon>
        <taxon>Flavobacteriia</taxon>
        <taxon>Flavobacteriales</taxon>
        <taxon>Flavobacteriaceae</taxon>
        <taxon>Sinomicrobium</taxon>
    </lineage>
</organism>
<dbReference type="GO" id="GO:0004553">
    <property type="term" value="F:hydrolase activity, hydrolyzing O-glycosyl compounds"/>
    <property type="evidence" value="ECO:0007669"/>
    <property type="project" value="InterPro"/>
</dbReference>
<dbReference type="EMBL" id="JACVDC010000047">
    <property type="protein sequence ID" value="MBC9797132.1"/>
    <property type="molecule type" value="Genomic_DNA"/>
</dbReference>
<evidence type="ECO:0000313" key="8">
    <source>
        <dbReference type="EMBL" id="MBC9797132.1"/>
    </source>
</evidence>
<evidence type="ECO:0000256" key="7">
    <source>
        <dbReference type="RuleBase" id="RU361187"/>
    </source>
</evidence>
<keyword evidence="9" id="KW-1185">Reference proteome</keyword>
<evidence type="ECO:0000256" key="1">
    <source>
        <dbReference type="ARBA" id="ARBA00004834"/>
    </source>
</evidence>
<evidence type="ECO:0000256" key="6">
    <source>
        <dbReference type="PIRSR" id="PIRSR606710-2"/>
    </source>
</evidence>
<comment type="pathway">
    <text evidence="1">Glycan metabolism; L-arabinan degradation.</text>
</comment>
<dbReference type="SUPFAM" id="SSF75005">
    <property type="entry name" value="Arabinanase/levansucrase/invertase"/>
    <property type="match status" value="1"/>
</dbReference>
<dbReference type="InterPro" id="IPR023296">
    <property type="entry name" value="Glyco_hydro_beta-prop_sf"/>
</dbReference>
<comment type="caution">
    <text evidence="8">The sequence shown here is derived from an EMBL/GenBank/DDBJ whole genome shotgun (WGS) entry which is preliminary data.</text>
</comment>
<dbReference type="PANTHER" id="PTHR43301">
    <property type="entry name" value="ARABINAN ENDO-1,5-ALPHA-L-ARABINOSIDASE"/>
    <property type="match status" value="1"/>
</dbReference>
<protein>
    <submittedName>
        <fullName evidence="8">Family 43 glycosylhydrolase</fullName>
    </submittedName>
</protein>
<keyword evidence="4 7" id="KW-0326">Glycosidase</keyword>
<name>A0A926JTA5_9FLAO</name>
<comment type="similarity">
    <text evidence="2 7">Belongs to the glycosyl hydrolase 43 family.</text>
</comment>